<keyword evidence="5" id="KW-0479">Metal-binding</keyword>
<dbReference type="STRING" id="448386.A0A2V3JBD7"/>
<comment type="caution">
    <text evidence="13">The sequence shown here is derived from an EMBL/GenBank/DDBJ whole genome shotgun (WGS) entry which is preliminary data.</text>
</comment>
<evidence type="ECO:0000313" key="14">
    <source>
        <dbReference type="Proteomes" id="UP000247409"/>
    </source>
</evidence>
<keyword evidence="9" id="KW-0131">Cell cycle</keyword>
<evidence type="ECO:0000256" key="6">
    <source>
        <dbReference type="ARBA" id="ARBA00022776"/>
    </source>
</evidence>
<feature type="region of interest" description="Disordered" evidence="11">
    <location>
        <begin position="1"/>
        <end position="65"/>
    </location>
</feature>
<evidence type="ECO:0000256" key="5">
    <source>
        <dbReference type="ARBA" id="ARBA00022723"/>
    </source>
</evidence>
<dbReference type="GO" id="GO:0046872">
    <property type="term" value="F:metal ion binding"/>
    <property type="evidence" value="ECO:0007669"/>
    <property type="project" value="UniProtKB-KW"/>
</dbReference>
<accession>A0A2V3JBD7</accession>
<evidence type="ECO:0000256" key="7">
    <source>
        <dbReference type="ARBA" id="ARBA00022833"/>
    </source>
</evidence>
<feature type="region of interest" description="Disordered" evidence="11">
    <location>
        <begin position="347"/>
        <end position="375"/>
    </location>
</feature>
<dbReference type="PROSITE" id="PS51793">
    <property type="entry name" value="MIS18"/>
    <property type="match status" value="1"/>
</dbReference>
<keyword evidence="3" id="KW-0158">Chromosome</keyword>
<feature type="domain" description="Mis18" evidence="12">
    <location>
        <begin position="74"/>
        <end position="171"/>
    </location>
</feature>
<evidence type="ECO:0000256" key="9">
    <source>
        <dbReference type="ARBA" id="ARBA00023306"/>
    </source>
</evidence>
<dbReference type="Pfam" id="PF03226">
    <property type="entry name" value="Yippee-Mis18"/>
    <property type="match status" value="1"/>
</dbReference>
<dbReference type="InterPro" id="IPR034752">
    <property type="entry name" value="Mis18"/>
</dbReference>
<dbReference type="GO" id="GO:0000785">
    <property type="term" value="C:chromatin"/>
    <property type="evidence" value="ECO:0007669"/>
    <property type="project" value="TreeGrafter"/>
</dbReference>
<dbReference type="GO" id="GO:0051301">
    <property type="term" value="P:cell division"/>
    <property type="evidence" value="ECO:0007669"/>
    <property type="project" value="UniProtKB-KW"/>
</dbReference>
<dbReference type="GO" id="GO:0005634">
    <property type="term" value="C:nucleus"/>
    <property type="evidence" value="ECO:0007669"/>
    <property type="project" value="UniProtKB-SubCell"/>
</dbReference>
<dbReference type="Proteomes" id="UP000247409">
    <property type="component" value="Unassembled WGS sequence"/>
</dbReference>
<keyword evidence="8" id="KW-0539">Nucleus</keyword>
<evidence type="ECO:0000256" key="10">
    <source>
        <dbReference type="ARBA" id="ARBA00023328"/>
    </source>
</evidence>
<dbReference type="PANTHER" id="PTHR16431:SF1">
    <property type="entry name" value="NEUROGENIC PROTEIN MASTERMIND"/>
    <property type="match status" value="1"/>
</dbReference>
<sequence length="375" mass="42160">MKKRTRSKKDTSKNAENGKNSIHKNDIVMSERSAPEIREFGPAKPSEATVDAQNEPDSTTHEGMAGEEPDIFDDIVFQCGECNVVVGDTKSRHLTDVKNGILSLKIASNVKVEDRVHVCQSGFAAGCTFKRIMCLNCKSPLGRVYASTVASLDVYRSLFTFNCESLQTYKLGSGKTLEGKCIPDEESNQPAPQNNGSEATVTVEDFVTLDKYVANLGKAVNNLTDAFGHYGGALEEMRREFRDNNDLTKDIRQSLEYVQNIILVWEERFRSFDAFRQNTTKSIEGCQRQNDRVQHLEGLKQEVAEMRKDFEGCRRLQSQVTRIEELVDDDRLRSSFHGSIAPISLKRPKSASKLRSANHMPSKTSPLQTIGRRRR</sequence>
<gene>
    <name evidence="13" type="ORF">BWQ96_00472</name>
</gene>
<reference evidence="13 14" key="1">
    <citation type="journal article" date="2018" name="Mol. Biol. Evol.">
        <title>Analysis of the draft genome of the red seaweed Gracilariopsis chorda provides insights into genome size evolution in Rhodophyta.</title>
        <authorList>
            <person name="Lee J."/>
            <person name="Yang E.C."/>
            <person name="Graf L."/>
            <person name="Yang J.H."/>
            <person name="Qiu H."/>
            <person name="Zel Zion U."/>
            <person name="Chan C.X."/>
            <person name="Stephens T.G."/>
            <person name="Weber A.P.M."/>
            <person name="Boo G.H."/>
            <person name="Boo S.M."/>
            <person name="Kim K.M."/>
            <person name="Shin Y."/>
            <person name="Jung M."/>
            <person name="Lee S.J."/>
            <person name="Yim H.S."/>
            <person name="Lee J.H."/>
            <person name="Bhattacharya D."/>
            <person name="Yoon H.S."/>
        </authorList>
    </citation>
    <scope>NUCLEOTIDE SEQUENCE [LARGE SCALE GENOMIC DNA]</scope>
    <source>
        <strain evidence="13 14">SKKU-2015</strain>
        <tissue evidence="13">Whole body</tissue>
    </source>
</reference>
<keyword evidence="10" id="KW-0137">Centromere</keyword>
<evidence type="ECO:0000256" key="11">
    <source>
        <dbReference type="SAM" id="MobiDB-lite"/>
    </source>
</evidence>
<organism evidence="13 14">
    <name type="scientific">Gracilariopsis chorda</name>
    <dbReference type="NCBI Taxonomy" id="448386"/>
    <lineage>
        <taxon>Eukaryota</taxon>
        <taxon>Rhodophyta</taxon>
        <taxon>Florideophyceae</taxon>
        <taxon>Rhodymeniophycidae</taxon>
        <taxon>Gracilariales</taxon>
        <taxon>Gracilariaceae</taxon>
        <taxon>Gracilariopsis</taxon>
    </lineage>
</organism>
<evidence type="ECO:0000256" key="1">
    <source>
        <dbReference type="ARBA" id="ARBA00004123"/>
    </source>
</evidence>
<dbReference type="AlphaFoldDB" id="A0A2V3JBD7"/>
<evidence type="ECO:0000259" key="12">
    <source>
        <dbReference type="PROSITE" id="PS51793"/>
    </source>
</evidence>
<evidence type="ECO:0000313" key="13">
    <source>
        <dbReference type="EMBL" id="PXF49820.1"/>
    </source>
</evidence>
<evidence type="ECO:0000256" key="2">
    <source>
        <dbReference type="ARBA" id="ARBA00004584"/>
    </source>
</evidence>
<feature type="compositionally biased region" description="Polar residues" evidence="11">
    <location>
        <begin position="353"/>
        <end position="368"/>
    </location>
</feature>
<dbReference type="InterPro" id="IPR004910">
    <property type="entry name" value="Yippee/Mis18/Cereblon"/>
</dbReference>
<keyword evidence="6" id="KW-0498">Mitosis</keyword>
<dbReference type="GO" id="GO:0000775">
    <property type="term" value="C:chromosome, centromeric region"/>
    <property type="evidence" value="ECO:0007669"/>
    <property type="project" value="UniProtKB-SubCell"/>
</dbReference>
<proteinExistence type="predicted"/>
<comment type="subcellular location">
    <subcellularLocation>
        <location evidence="2">Chromosome</location>
        <location evidence="2">Centromere</location>
    </subcellularLocation>
    <subcellularLocation>
        <location evidence="1">Nucleus</location>
    </subcellularLocation>
</comment>
<evidence type="ECO:0000256" key="8">
    <source>
        <dbReference type="ARBA" id="ARBA00023242"/>
    </source>
</evidence>
<evidence type="ECO:0000256" key="4">
    <source>
        <dbReference type="ARBA" id="ARBA00022618"/>
    </source>
</evidence>
<dbReference type="GO" id="GO:0034080">
    <property type="term" value="P:CENP-A containing chromatin assembly"/>
    <property type="evidence" value="ECO:0007669"/>
    <property type="project" value="TreeGrafter"/>
</dbReference>
<name>A0A2V3JBD7_9FLOR</name>
<keyword evidence="7" id="KW-0862">Zinc</keyword>
<dbReference type="OrthoDB" id="74210at2759"/>
<keyword evidence="4" id="KW-0132">Cell division</keyword>
<evidence type="ECO:0000256" key="3">
    <source>
        <dbReference type="ARBA" id="ARBA00022454"/>
    </source>
</evidence>
<dbReference type="EMBL" id="NBIV01000002">
    <property type="protein sequence ID" value="PXF49820.1"/>
    <property type="molecule type" value="Genomic_DNA"/>
</dbReference>
<keyword evidence="14" id="KW-1185">Reference proteome</keyword>
<dbReference type="PANTHER" id="PTHR16431">
    <property type="entry name" value="NEUROGENIC PROTEIN MASTERMIND"/>
    <property type="match status" value="1"/>
</dbReference>
<protein>
    <submittedName>
        <fullName evidence="13">Kinetochore protein mis18</fullName>
    </submittedName>
</protein>
<dbReference type="GO" id="GO:0007059">
    <property type="term" value="P:chromosome segregation"/>
    <property type="evidence" value="ECO:0007669"/>
    <property type="project" value="TreeGrafter"/>
</dbReference>